<sequence length="1052" mass="115901">MAKGNQSGMEKPILKGYCPCSCVGKWVNVSPSPASWESLGDACHDIWRCLNTPGSADQRLVIQLSLPCSTHVRIDIDNVKAAGVLCVLGISFGIGTYVLYKIYDRFFRPKFRRKPPPRSDDDIIKESEAEMGNQESSLADIPVYYRAGIGVSLYQPPHSPSLRNRKTHPTKLTSHNTEHIKGNLTRGKNGLTETQTLLGGQIREGLPGEQQGKDGGIRVRDLGQLRIEIDESGYVEDDGGEDGGDRLSNSLKGNFSPTSLCEKNFKLYTDSENHFNSSAVNDNHSAKSVPDHLFVDPHIGTSSALLTPPSEDEFTSSSNQFVPSKGKVNDQSTKSDVSDLHSEVADPTGTDEEREQLSPLPYDKPVNKSPERSVCPQKLKLKLSEIASQSKSVSLNSSSRSSPESFSQGHKRTGSGSDRNSISGISSPELELLNSEHSEGPVVYASTFNTIENEIHGVEDEFDTISKEIQALSNKYSTLQTDPGQDILKEIFQRYPSIRVRQFEHGVFYDNDPSQDSHSTSESRSQSESRNKSESRATSEMGDGSIDLSWDVENMMDLVYTEGSDQGAPIPTGNCSLPPGTNGGIGTTSFNTSSINCSVELDGSLYEDEFHLHLGTSTLSKIEEQLSEPQSLNGSSDFNAQLNDATICAQSMDSTTSLQTIDSNTSVQMIDSTTSLKTVCNESFLDGSEVLEEYNYDQHHVTEALQEADNNKAAVNEVQNRDVTSESSDTFSTAPLASPISDTTALSTHTNSLPSAMCTTDSNDSNDGQEEVTVPQQSPSLNNVGERVEIKQYADSEWRGDTQKANTLRQAYRAIPDHCKCCYLRRIRGDNYCGVRGTLFQTLTNALPPLHLWASKDSTLQQLTSAYHNKSSGIRKWTFAKRISYTKENKLHIMQNCLSTLYAMMETLGEHSTYTSRAQELVTLLNSDPDLDLRLMEGAKLLMALSALQLHGNMEQGDNVPVFAWLLFARDSSQNVAGFVRNHLNLVGQSGGLEQVEMCLLGYSLGVRIRVLRLHQFHEEDFVAYFPEDGTDSWHCVTLIAEDDRHYNVPVL</sequence>
<dbReference type="PANTHER" id="PTHR33662">
    <property type="entry name" value="OTU DEUBIQUITINASE WITH LINEAR LINKAGE-SPECIFICITY A-RELATED"/>
    <property type="match status" value="1"/>
</dbReference>
<feature type="region of interest" description="Disordered" evidence="4">
    <location>
        <begin position="300"/>
        <end position="374"/>
    </location>
</feature>
<feature type="transmembrane region" description="Helical" evidence="5">
    <location>
        <begin position="81"/>
        <end position="100"/>
    </location>
</feature>
<evidence type="ECO:0000313" key="6">
    <source>
        <dbReference type="EMBL" id="WAR03334.1"/>
    </source>
</evidence>
<evidence type="ECO:0000256" key="2">
    <source>
        <dbReference type="ARBA" id="ARBA00010267"/>
    </source>
</evidence>
<evidence type="ECO:0000256" key="1">
    <source>
        <dbReference type="ARBA" id="ARBA00004496"/>
    </source>
</evidence>
<dbReference type="Pfam" id="PF16218">
    <property type="entry name" value="Peptidase_C101"/>
    <property type="match status" value="1"/>
</dbReference>
<accession>A0ABY7E4K0</accession>
<comment type="similarity">
    <text evidence="2">Belongs to the peptidase C65 family. Otulin subfamily.</text>
</comment>
<proteinExistence type="inferred from homology"/>
<dbReference type="InterPro" id="IPR023237">
    <property type="entry name" value="Otulin"/>
</dbReference>
<keyword evidence="5" id="KW-0472">Membrane</keyword>
<feature type="compositionally biased region" description="Polar residues" evidence="4">
    <location>
        <begin position="774"/>
        <end position="783"/>
    </location>
</feature>
<feature type="region of interest" description="Disordered" evidence="4">
    <location>
        <begin position="156"/>
        <end position="191"/>
    </location>
</feature>
<dbReference type="CDD" id="cd22790">
    <property type="entry name" value="OTU_OTUL-like"/>
    <property type="match status" value="1"/>
</dbReference>
<comment type="subcellular location">
    <subcellularLocation>
        <location evidence="1">Cytoplasm</location>
    </subcellularLocation>
</comment>
<organism evidence="6 7">
    <name type="scientific">Mya arenaria</name>
    <name type="common">Soft-shell clam</name>
    <dbReference type="NCBI Taxonomy" id="6604"/>
    <lineage>
        <taxon>Eukaryota</taxon>
        <taxon>Metazoa</taxon>
        <taxon>Spiralia</taxon>
        <taxon>Lophotrochozoa</taxon>
        <taxon>Mollusca</taxon>
        <taxon>Bivalvia</taxon>
        <taxon>Autobranchia</taxon>
        <taxon>Heteroconchia</taxon>
        <taxon>Euheterodonta</taxon>
        <taxon>Imparidentia</taxon>
        <taxon>Neoheterodontei</taxon>
        <taxon>Myida</taxon>
        <taxon>Myoidea</taxon>
        <taxon>Myidae</taxon>
        <taxon>Mya</taxon>
    </lineage>
</organism>
<evidence type="ECO:0000256" key="4">
    <source>
        <dbReference type="SAM" id="MobiDB-lite"/>
    </source>
</evidence>
<feature type="compositionally biased region" description="Acidic residues" evidence="4">
    <location>
        <begin position="230"/>
        <end position="242"/>
    </location>
</feature>
<keyword evidence="3" id="KW-0963">Cytoplasm</keyword>
<evidence type="ECO:0000256" key="5">
    <source>
        <dbReference type="SAM" id="Phobius"/>
    </source>
</evidence>
<dbReference type="Proteomes" id="UP001164746">
    <property type="component" value="Chromosome 4"/>
</dbReference>
<keyword evidence="5" id="KW-1133">Transmembrane helix</keyword>
<dbReference type="InterPro" id="IPR023235">
    <property type="entry name" value="FAM105"/>
</dbReference>
<dbReference type="PANTHER" id="PTHR33662:SF3">
    <property type="entry name" value="FIBROUS SHEATH CABYR-BINDING PROTEIN-LIKE-RELATED"/>
    <property type="match status" value="1"/>
</dbReference>
<dbReference type="PRINTS" id="PR02057">
    <property type="entry name" value="PROTEINF105B"/>
</dbReference>
<dbReference type="EMBL" id="CP111015">
    <property type="protein sequence ID" value="WAR03334.1"/>
    <property type="molecule type" value="Genomic_DNA"/>
</dbReference>
<keyword evidence="5" id="KW-0812">Transmembrane</keyword>
<keyword evidence="7" id="KW-1185">Reference proteome</keyword>
<feature type="compositionally biased region" description="Polar residues" evidence="4">
    <location>
        <begin position="414"/>
        <end position="425"/>
    </location>
</feature>
<gene>
    <name evidence="6" type="ORF">MAR_009892</name>
</gene>
<evidence type="ECO:0000256" key="3">
    <source>
        <dbReference type="ARBA" id="ARBA00022490"/>
    </source>
</evidence>
<feature type="region of interest" description="Disordered" evidence="4">
    <location>
        <begin position="508"/>
        <end position="546"/>
    </location>
</feature>
<dbReference type="PRINTS" id="PR02055">
    <property type="entry name" value="PROTEINF105"/>
</dbReference>
<feature type="compositionally biased region" description="Basic and acidic residues" evidence="4">
    <location>
        <begin position="519"/>
        <end position="537"/>
    </location>
</feature>
<evidence type="ECO:0000313" key="7">
    <source>
        <dbReference type="Proteomes" id="UP001164746"/>
    </source>
</evidence>
<reference evidence="6" key="1">
    <citation type="submission" date="2022-11" db="EMBL/GenBank/DDBJ databases">
        <title>Centuries of genome instability and evolution in soft-shell clam transmissible cancer (bioRxiv).</title>
        <authorList>
            <person name="Hart S.F.M."/>
            <person name="Yonemitsu M.A."/>
            <person name="Giersch R.M."/>
            <person name="Beal B.F."/>
            <person name="Arriagada G."/>
            <person name="Davis B.W."/>
            <person name="Ostrander E.A."/>
            <person name="Goff S.P."/>
            <person name="Metzger M.J."/>
        </authorList>
    </citation>
    <scope>NUCLEOTIDE SEQUENCE</scope>
    <source>
        <strain evidence="6">MELC-2E11</strain>
        <tissue evidence="6">Siphon/mantle</tissue>
    </source>
</reference>
<feature type="compositionally biased region" description="Polar residues" evidence="4">
    <location>
        <begin position="746"/>
        <end position="766"/>
    </location>
</feature>
<name>A0ABY7E4K0_MYAAR</name>
<feature type="region of interest" description="Disordered" evidence="4">
    <location>
        <begin position="230"/>
        <end position="254"/>
    </location>
</feature>
<protein>
    <submittedName>
        <fullName evidence="6">OTUL-like protein</fullName>
    </submittedName>
</protein>
<feature type="region of interest" description="Disordered" evidence="4">
    <location>
        <begin position="746"/>
        <end position="786"/>
    </location>
</feature>
<feature type="region of interest" description="Disordered" evidence="4">
    <location>
        <begin position="390"/>
        <end position="425"/>
    </location>
</feature>
<feature type="compositionally biased region" description="Low complexity" evidence="4">
    <location>
        <begin position="390"/>
        <end position="407"/>
    </location>
</feature>